<gene>
    <name evidence="2" type="ORF">FHS22_003528</name>
</gene>
<proteinExistence type="predicted"/>
<evidence type="ECO:0000256" key="1">
    <source>
        <dbReference type="SAM" id="SignalP"/>
    </source>
</evidence>
<keyword evidence="1" id="KW-0732">Signal</keyword>
<name>A0A841D6W2_PLAVE</name>
<feature type="signal peptide" evidence="1">
    <location>
        <begin position="1"/>
        <end position="20"/>
    </location>
</feature>
<dbReference type="EMBL" id="JACHJJ010000011">
    <property type="protein sequence ID" value="MBB5964244.1"/>
    <property type="molecule type" value="Genomic_DNA"/>
</dbReference>
<organism evidence="2 3">
    <name type="scientific">Planomonospora venezuelensis</name>
    <dbReference type="NCBI Taxonomy" id="1999"/>
    <lineage>
        <taxon>Bacteria</taxon>
        <taxon>Bacillati</taxon>
        <taxon>Actinomycetota</taxon>
        <taxon>Actinomycetes</taxon>
        <taxon>Streptosporangiales</taxon>
        <taxon>Streptosporangiaceae</taxon>
        <taxon>Planomonospora</taxon>
    </lineage>
</organism>
<protein>
    <submittedName>
        <fullName evidence="2">Uncharacterized protein</fullName>
    </submittedName>
</protein>
<comment type="caution">
    <text evidence="2">The sequence shown here is derived from an EMBL/GenBank/DDBJ whole genome shotgun (WGS) entry which is preliminary data.</text>
</comment>
<dbReference type="RefSeq" id="WP_184942942.1">
    <property type="nucleotide sequence ID" value="NZ_BAAAWZ010000001.1"/>
</dbReference>
<reference evidence="2 3" key="1">
    <citation type="submission" date="2020-08" db="EMBL/GenBank/DDBJ databases">
        <title>Genomic Encyclopedia of Type Strains, Phase III (KMG-III): the genomes of soil and plant-associated and newly described type strains.</title>
        <authorList>
            <person name="Whitman W."/>
        </authorList>
    </citation>
    <scope>NUCLEOTIDE SEQUENCE [LARGE SCALE GENOMIC DNA]</scope>
    <source>
        <strain evidence="2 3">CECT 3303</strain>
    </source>
</reference>
<evidence type="ECO:0000313" key="3">
    <source>
        <dbReference type="Proteomes" id="UP000562352"/>
    </source>
</evidence>
<feature type="chain" id="PRO_5038997351" evidence="1">
    <location>
        <begin position="21"/>
        <end position="294"/>
    </location>
</feature>
<accession>A0A841D6W2</accession>
<sequence>MRRWTALAAAVLIAVVPAAASPAAAQAGAPDPADALKRQLRNERGVRISETNRYFFGGKSTVSGSGTRISGGLRLSPSGPVAADFTWRDLPRPEAGGLPSSGKPLPHRVIRVGRAVYNAADRHPGPVPDGKEWIRYPNGHRGGMAQDMARDASLQPIDVYDPSVMRAVLKRSTGGPVSGGFLYRGAMSHRELSRVSKHAVIGWASGRPIDGKSRGKVSWRLWTGRDGLPTRLVTADTVEAGKDALVKRSDTRYTGWGRSLVITAPPAGEVIDEADLLEYIRAQNTPIPEDAGNT</sequence>
<keyword evidence="3" id="KW-1185">Reference proteome</keyword>
<dbReference type="Proteomes" id="UP000562352">
    <property type="component" value="Unassembled WGS sequence"/>
</dbReference>
<dbReference type="AlphaFoldDB" id="A0A841D6W2"/>
<evidence type="ECO:0000313" key="2">
    <source>
        <dbReference type="EMBL" id="MBB5964244.1"/>
    </source>
</evidence>